<keyword evidence="6" id="KW-0444">Lipid biosynthesis</keyword>
<comment type="catalytic activity">
    <reaction evidence="15">
        <text>(3Z)-decenoyl-[ACP] + malonyl-[ACP] + H(+) = 3-oxo-(5Z)-dodecenoyl-[ACP] + holo-[ACP] + CO2</text>
        <dbReference type="Rhea" id="RHEA:54940"/>
        <dbReference type="Rhea" id="RHEA-COMP:9623"/>
        <dbReference type="Rhea" id="RHEA-COMP:9685"/>
        <dbReference type="Rhea" id="RHEA-COMP:9927"/>
        <dbReference type="Rhea" id="RHEA-COMP:14042"/>
        <dbReference type="ChEBI" id="CHEBI:15378"/>
        <dbReference type="ChEBI" id="CHEBI:16526"/>
        <dbReference type="ChEBI" id="CHEBI:64479"/>
        <dbReference type="ChEBI" id="CHEBI:78449"/>
        <dbReference type="ChEBI" id="CHEBI:78798"/>
        <dbReference type="ChEBI" id="CHEBI:138410"/>
    </reaction>
    <physiologicalReaction direction="left-to-right" evidence="15">
        <dbReference type="Rhea" id="RHEA:54941"/>
    </physiologicalReaction>
</comment>
<keyword evidence="8" id="KW-0276">Fatty acid metabolism</keyword>
<dbReference type="EMBL" id="CP042435">
    <property type="protein sequence ID" value="QEC69469.1"/>
    <property type="molecule type" value="Genomic_DNA"/>
</dbReference>
<dbReference type="SUPFAM" id="SSF53901">
    <property type="entry name" value="Thiolase-like"/>
    <property type="match status" value="2"/>
</dbReference>
<dbReference type="InterPro" id="IPR018201">
    <property type="entry name" value="Ketoacyl_synth_AS"/>
</dbReference>
<dbReference type="Pfam" id="PF00109">
    <property type="entry name" value="ketoacyl-synt"/>
    <property type="match status" value="1"/>
</dbReference>
<keyword evidence="20" id="KW-1185">Reference proteome</keyword>
<comment type="catalytic activity">
    <reaction evidence="16">
        <text>a fatty acyl-[ACP] + malonyl-[ACP] + H(+) = a 3-oxoacyl-[ACP] + holo-[ACP] + CO2</text>
        <dbReference type="Rhea" id="RHEA:22836"/>
        <dbReference type="Rhea" id="RHEA-COMP:9623"/>
        <dbReference type="Rhea" id="RHEA-COMP:9685"/>
        <dbReference type="Rhea" id="RHEA-COMP:9916"/>
        <dbReference type="Rhea" id="RHEA-COMP:14125"/>
        <dbReference type="ChEBI" id="CHEBI:15378"/>
        <dbReference type="ChEBI" id="CHEBI:16526"/>
        <dbReference type="ChEBI" id="CHEBI:64479"/>
        <dbReference type="ChEBI" id="CHEBI:78449"/>
        <dbReference type="ChEBI" id="CHEBI:78776"/>
        <dbReference type="ChEBI" id="CHEBI:138651"/>
        <dbReference type="EC" id="2.3.1.41"/>
    </reaction>
    <physiologicalReaction direction="left-to-right" evidence="16">
        <dbReference type="Rhea" id="RHEA:22837"/>
    </physiologicalReaction>
</comment>
<evidence type="ECO:0000256" key="9">
    <source>
        <dbReference type="ARBA" id="ARBA00023098"/>
    </source>
</evidence>
<keyword evidence="5" id="KW-0963">Cytoplasm</keyword>
<evidence type="ECO:0000256" key="17">
    <source>
        <dbReference type="RuleBase" id="RU003694"/>
    </source>
</evidence>
<dbReference type="EC" id="2.3.1.41" evidence="4"/>
<keyword evidence="10" id="KW-0275">Fatty acid biosynthesis</keyword>
<comment type="similarity">
    <text evidence="2 17">Belongs to the thiolase-like superfamily. Beta-ketoacyl-ACP synthases family.</text>
</comment>
<dbReference type="PANTHER" id="PTHR11712">
    <property type="entry name" value="POLYKETIDE SYNTHASE-RELATED"/>
    <property type="match status" value="1"/>
</dbReference>
<evidence type="ECO:0000256" key="4">
    <source>
        <dbReference type="ARBA" id="ARBA00013191"/>
    </source>
</evidence>
<evidence type="ECO:0000256" key="15">
    <source>
        <dbReference type="ARBA" id="ARBA00048121"/>
    </source>
</evidence>
<name>A0A5B8VDY7_9BACT</name>
<evidence type="ECO:0000256" key="8">
    <source>
        <dbReference type="ARBA" id="ARBA00022832"/>
    </source>
</evidence>
<evidence type="ECO:0000313" key="19">
    <source>
        <dbReference type="EMBL" id="QEC69469.1"/>
    </source>
</evidence>
<evidence type="ECO:0000256" key="16">
    <source>
        <dbReference type="ARBA" id="ARBA00048506"/>
    </source>
</evidence>
<sequence>MKRVVITGMGIYSCIGKNLDEVRDSLYAGKSGIILDPVRKEFGYRSGLTGFVDKPNLKELLDRRARIMLPEQGEYAYMSTLEALKHAGIDQDYLNTHEVGILFGNDSSAKPVIEATDIMREKKDTMMVGSASVFKTMNSTVTMNLSTIFKLRGVNFTISAACASGSHAIGLGYMFIKMGLQDCIITGGAQEINHLSMGNFDALSAFSIHESFPAKASRPFDRNRDGLVPSGGAATVILESLESAQKRGATILGEIIGYGFSSNGEHISNPTVNGPVRSLEMSLRDAGVTPSEIDYINAHATSTQAGDASEAKAINEVFGDARPLVSSTKSMTGHECWMAGASEIVYSTLMMQNSFIAPNINFENPDEDSAKLNIVKSTTEKNINVFLSNSFGFGGTNSSIIVKATKP</sequence>
<dbReference type="PROSITE" id="PS00606">
    <property type="entry name" value="KS3_1"/>
    <property type="match status" value="1"/>
</dbReference>
<comment type="subunit">
    <text evidence="3">Homodimer.</text>
</comment>
<accession>A0A5B8VDY7</accession>
<evidence type="ECO:0000256" key="11">
    <source>
        <dbReference type="ARBA" id="ARBA00023315"/>
    </source>
</evidence>
<evidence type="ECO:0000256" key="5">
    <source>
        <dbReference type="ARBA" id="ARBA00022490"/>
    </source>
</evidence>
<dbReference type="Proteomes" id="UP000321533">
    <property type="component" value="Chromosome"/>
</dbReference>
<evidence type="ECO:0000256" key="1">
    <source>
        <dbReference type="ARBA" id="ARBA00004496"/>
    </source>
</evidence>
<evidence type="ECO:0000256" key="6">
    <source>
        <dbReference type="ARBA" id="ARBA00022516"/>
    </source>
</evidence>
<dbReference type="PROSITE" id="PS52004">
    <property type="entry name" value="KS3_2"/>
    <property type="match status" value="1"/>
</dbReference>
<dbReference type="PROSITE" id="PS00098">
    <property type="entry name" value="THIOLASE_1"/>
    <property type="match status" value="1"/>
</dbReference>
<dbReference type="AlphaFoldDB" id="A0A5B8VDY7"/>
<dbReference type="GO" id="GO:0005829">
    <property type="term" value="C:cytosol"/>
    <property type="evidence" value="ECO:0007669"/>
    <property type="project" value="TreeGrafter"/>
</dbReference>
<dbReference type="SMART" id="SM00825">
    <property type="entry name" value="PKS_KS"/>
    <property type="match status" value="1"/>
</dbReference>
<keyword evidence="9" id="KW-0443">Lipid metabolism</keyword>
<gene>
    <name evidence="19" type="ORF">FRZ67_19980</name>
</gene>
<evidence type="ECO:0000313" key="20">
    <source>
        <dbReference type="Proteomes" id="UP000321533"/>
    </source>
</evidence>
<dbReference type="OrthoDB" id="9808669at2"/>
<evidence type="ECO:0000259" key="18">
    <source>
        <dbReference type="PROSITE" id="PS52004"/>
    </source>
</evidence>
<dbReference type="CDD" id="cd00834">
    <property type="entry name" value="KAS_I_II"/>
    <property type="match status" value="1"/>
</dbReference>
<keyword evidence="7 17" id="KW-0808">Transferase</keyword>
<dbReference type="GO" id="GO:0004315">
    <property type="term" value="F:3-oxoacyl-[acyl-carrier-protein] synthase activity"/>
    <property type="evidence" value="ECO:0007669"/>
    <property type="project" value="UniProtKB-EC"/>
</dbReference>
<keyword evidence="11" id="KW-0012">Acyltransferase</keyword>
<evidence type="ECO:0000256" key="10">
    <source>
        <dbReference type="ARBA" id="ARBA00023160"/>
    </source>
</evidence>
<dbReference type="PANTHER" id="PTHR11712:SF306">
    <property type="entry name" value="3-OXOACYL-[ACYL-CARRIER-PROTEIN] SYNTHASE 1"/>
    <property type="match status" value="1"/>
</dbReference>
<evidence type="ECO:0000256" key="12">
    <source>
        <dbReference type="ARBA" id="ARBA00039450"/>
    </source>
</evidence>
<dbReference type="InterPro" id="IPR000794">
    <property type="entry name" value="Beta-ketoacyl_synthase"/>
</dbReference>
<dbReference type="GO" id="GO:0006633">
    <property type="term" value="P:fatty acid biosynthetic process"/>
    <property type="evidence" value="ECO:0007669"/>
    <property type="project" value="UniProtKB-KW"/>
</dbReference>
<evidence type="ECO:0000256" key="14">
    <source>
        <dbReference type="ARBA" id="ARBA00042143"/>
    </source>
</evidence>
<reference evidence="19 20" key="1">
    <citation type="journal article" date="2016" name="Int. J. Syst. Evol. Microbiol.">
        <title>Panacibacter ginsenosidivorans gen. nov., sp. nov., with ginsenoside converting activity isolated from soil of a ginseng field.</title>
        <authorList>
            <person name="Siddiqi M.Z."/>
            <person name="Muhammad Shafi S."/>
            <person name="Choi K.D."/>
            <person name="Im W.T."/>
        </authorList>
    </citation>
    <scope>NUCLEOTIDE SEQUENCE [LARGE SCALE GENOMIC DNA]</scope>
    <source>
        <strain evidence="19 20">Gsoil1550</strain>
    </source>
</reference>
<dbReference type="Pfam" id="PF02801">
    <property type="entry name" value="Ketoacyl-synt_C"/>
    <property type="match status" value="1"/>
</dbReference>
<dbReference type="InterPro" id="IPR014031">
    <property type="entry name" value="Ketoacyl_synth_C"/>
</dbReference>
<evidence type="ECO:0000256" key="7">
    <source>
        <dbReference type="ARBA" id="ARBA00022679"/>
    </source>
</evidence>
<dbReference type="RefSeq" id="WP_147192346.1">
    <property type="nucleotide sequence ID" value="NZ_CP042435.1"/>
</dbReference>
<protein>
    <recommendedName>
        <fullName evidence="12">3-oxoacyl-[acyl-carrier-protein] synthase 1</fullName>
        <ecNumber evidence="4">2.3.1.41</ecNumber>
    </recommendedName>
    <alternativeName>
        <fullName evidence="13">3-oxoacyl-[acyl-carrier-protein] synthase I</fullName>
    </alternativeName>
    <alternativeName>
        <fullName evidence="14">Beta-ketoacyl-ACP synthase I</fullName>
    </alternativeName>
</protein>
<evidence type="ECO:0000256" key="2">
    <source>
        <dbReference type="ARBA" id="ARBA00008467"/>
    </source>
</evidence>
<dbReference type="Gene3D" id="3.40.47.10">
    <property type="match status" value="1"/>
</dbReference>
<dbReference type="InterPro" id="IPR020841">
    <property type="entry name" value="PKS_Beta-ketoAc_synthase_dom"/>
</dbReference>
<evidence type="ECO:0000256" key="13">
    <source>
        <dbReference type="ARBA" id="ARBA00041620"/>
    </source>
</evidence>
<dbReference type="InterPro" id="IPR016039">
    <property type="entry name" value="Thiolase-like"/>
</dbReference>
<organism evidence="19 20">
    <name type="scientific">Panacibacter ginsenosidivorans</name>
    <dbReference type="NCBI Taxonomy" id="1813871"/>
    <lineage>
        <taxon>Bacteria</taxon>
        <taxon>Pseudomonadati</taxon>
        <taxon>Bacteroidota</taxon>
        <taxon>Chitinophagia</taxon>
        <taxon>Chitinophagales</taxon>
        <taxon>Chitinophagaceae</taxon>
        <taxon>Panacibacter</taxon>
    </lineage>
</organism>
<feature type="domain" description="Ketosynthase family 3 (KS3)" evidence="18">
    <location>
        <begin position="1"/>
        <end position="404"/>
    </location>
</feature>
<comment type="subcellular location">
    <subcellularLocation>
        <location evidence="1">Cytoplasm</location>
    </subcellularLocation>
</comment>
<evidence type="ECO:0000256" key="3">
    <source>
        <dbReference type="ARBA" id="ARBA00011738"/>
    </source>
</evidence>
<dbReference type="InterPro" id="IPR014030">
    <property type="entry name" value="Ketoacyl_synth_N"/>
</dbReference>
<proteinExistence type="inferred from homology"/>
<dbReference type="KEGG" id="pgin:FRZ67_19980"/>
<dbReference type="InterPro" id="IPR020615">
    <property type="entry name" value="Thiolase_acyl_enz_int_AS"/>
</dbReference>